<dbReference type="EMBL" id="FQXZ01000011">
    <property type="protein sequence ID" value="SHH97108.1"/>
    <property type="molecule type" value="Genomic_DNA"/>
</dbReference>
<protein>
    <submittedName>
        <fullName evidence="1">Uncharacterized protein</fullName>
    </submittedName>
</protein>
<reference evidence="1 2" key="1">
    <citation type="submission" date="2016-11" db="EMBL/GenBank/DDBJ databases">
        <authorList>
            <person name="Jaros S."/>
            <person name="Januszkiewicz K."/>
            <person name="Wedrychowicz H."/>
        </authorList>
    </citation>
    <scope>NUCLEOTIDE SEQUENCE [LARGE SCALE GENOMIC DNA]</scope>
    <source>
        <strain evidence="1 2">CECT 7868</strain>
    </source>
</reference>
<dbReference type="AlphaFoldDB" id="A0A1M5XC16"/>
<organism evidence="1 2">
    <name type="scientific">Vibrio aerogenes CECT 7868</name>
    <dbReference type="NCBI Taxonomy" id="1216006"/>
    <lineage>
        <taxon>Bacteria</taxon>
        <taxon>Pseudomonadati</taxon>
        <taxon>Pseudomonadota</taxon>
        <taxon>Gammaproteobacteria</taxon>
        <taxon>Vibrionales</taxon>
        <taxon>Vibrionaceae</taxon>
        <taxon>Vibrio</taxon>
    </lineage>
</organism>
<accession>A0A1M5XC16</accession>
<proteinExistence type="predicted"/>
<sequence>MIHQTHLIQQHKIKTPINPVQRIQKIHQTTQTQRHKIRAPINLTPVMLQTHLTQTHPAATLAAVPHLHIQARPAAAHQALAQPVIQAIHQEVPAQVQVQVQVQVQAAHHQIQALIQRQKLSMKSLQLMVI</sequence>
<dbReference type="Proteomes" id="UP000184608">
    <property type="component" value="Unassembled WGS sequence"/>
</dbReference>
<gene>
    <name evidence="1" type="ORF">VA7868_01076</name>
</gene>
<name>A0A1M5XC16_9VIBR</name>
<evidence type="ECO:0000313" key="2">
    <source>
        <dbReference type="Proteomes" id="UP000184608"/>
    </source>
</evidence>
<keyword evidence="2" id="KW-1185">Reference proteome</keyword>
<evidence type="ECO:0000313" key="1">
    <source>
        <dbReference type="EMBL" id="SHH97108.1"/>
    </source>
</evidence>